<proteinExistence type="predicted"/>
<dbReference type="AlphaFoldDB" id="A0A3E1HJU1"/>
<evidence type="ECO:0008006" key="3">
    <source>
        <dbReference type="Google" id="ProtNLM"/>
    </source>
</evidence>
<dbReference type="Proteomes" id="UP000258522">
    <property type="component" value="Unassembled WGS sequence"/>
</dbReference>
<gene>
    <name evidence="1" type="ORF">MUBE_02140</name>
</gene>
<organism evidence="1 2">
    <name type="scientific">Mycobacterium uberis</name>
    <dbReference type="NCBI Taxonomy" id="2162698"/>
    <lineage>
        <taxon>Bacteria</taxon>
        <taxon>Bacillati</taxon>
        <taxon>Actinomycetota</taxon>
        <taxon>Actinomycetes</taxon>
        <taxon>Mycobacteriales</taxon>
        <taxon>Mycobacteriaceae</taxon>
        <taxon>Mycobacterium</taxon>
    </lineage>
</organism>
<sequence length="55" mass="6326">MFTQQIRDVFVDESLVARFGGDEFVVMPAWMPIPLNHLADVFQRNSTNTSPSRTR</sequence>
<accession>A0A3E1HJU1</accession>
<evidence type="ECO:0000313" key="1">
    <source>
        <dbReference type="EMBL" id="RFD26696.1"/>
    </source>
</evidence>
<protein>
    <recommendedName>
        <fullName evidence="3">GGDEF domain-containing protein</fullName>
    </recommendedName>
</protein>
<evidence type="ECO:0000313" key="2">
    <source>
        <dbReference type="Proteomes" id="UP000258522"/>
    </source>
</evidence>
<reference evidence="1 2" key="1">
    <citation type="submission" date="2018-07" db="EMBL/GenBank/DDBJ databases">
        <title>Whole genome sequence of Mycobacterium uberis.</title>
        <authorList>
            <person name="Benjak A."/>
        </authorList>
    </citation>
    <scope>NUCLEOTIDE SEQUENCE [LARGE SCALE GENOMIC DNA]</scope>
    <source>
        <strain evidence="1 2">Jura</strain>
    </source>
</reference>
<keyword evidence="2" id="KW-1185">Reference proteome</keyword>
<name>A0A3E1HJU1_9MYCO</name>
<comment type="caution">
    <text evidence="1">The sequence shown here is derived from an EMBL/GenBank/DDBJ whole genome shotgun (WGS) entry which is preliminary data.</text>
</comment>
<dbReference type="EMBL" id="QAYL01000002">
    <property type="protein sequence ID" value="RFD26696.1"/>
    <property type="molecule type" value="Genomic_DNA"/>
</dbReference>